<feature type="region of interest" description="Disordered" evidence="1">
    <location>
        <begin position="72"/>
        <end position="119"/>
    </location>
</feature>
<feature type="compositionally biased region" description="Basic and acidic residues" evidence="1">
    <location>
        <begin position="110"/>
        <end position="119"/>
    </location>
</feature>
<sequence length="119" mass="13739">MFEDLVLDPDIVQDDGWISFSVHDSRGTSTRVRGWTHDPERALRLIRDDPAGQWQPNYRFLWICREDSRTPISLNPDGPTPCQIPGNPQRPYARPDLRHPSGRRKLATHRLGDLNNKDS</sequence>
<reference evidence="2 3" key="1">
    <citation type="submission" date="2019-04" db="EMBL/GenBank/DDBJ databases">
        <title>Streptomyces oryziradicis sp. nov., a novel actinomycete isolated from rhizosphere soil of rice (Oryza sativa L.).</title>
        <authorList>
            <person name="Li C."/>
        </authorList>
    </citation>
    <scope>NUCLEOTIDE SEQUENCE [LARGE SCALE GENOMIC DNA]</scope>
    <source>
        <strain evidence="2 3">NEAU-C40</strain>
    </source>
</reference>
<accession>A0A4U0SRF2</accession>
<dbReference type="Proteomes" id="UP000305778">
    <property type="component" value="Unassembled WGS sequence"/>
</dbReference>
<proteinExistence type="predicted"/>
<name>A0A4U0SRF2_9ACTN</name>
<comment type="caution">
    <text evidence="2">The sequence shown here is derived from an EMBL/GenBank/DDBJ whole genome shotgun (WGS) entry which is preliminary data.</text>
</comment>
<protein>
    <submittedName>
        <fullName evidence="2">Uncharacterized protein</fullName>
    </submittedName>
</protein>
<organism evidence="2 3">
    <name type="scientific">Actinacidiphila oryziradicis</name>
    <dbReference type="NCBI Taxonomy" id="2571141"/>
    <lineage>
        <taxon>Bacteria</taxon>
        <taxon>Bacillati</taxon>
        <taxon>Actinomycetota</taxon>
        <taxon>Actinomycetes</taxon>
        <taxon>Kitasatosporales</taxon>
        <taxon>Streptomycetaceae</taxon>
        <taxon>Actinacidiphila</taxon>
    </lineage>
</organism>
<gene>
    <name evidence="2" type="ORF">FCI23_08660</name>
</gene>
<evidence type="ECO:0000313" key="3">
    <source>
        <dbReference type="Proteomes" id="UP000305778"/>
    </source>
</evidence>
<evidence type="ECO:0000256" key="1">
    <source>
        <dbReference type="SAM" id="MobiDB-lite"/>
    </source>
</evidence>
<dbReference type="AlphaFoldDB" id="A0A4U0SRF2"/>
<keyword evidence="3" id="KW-1185">Reference proteome</keyword>
<dbReference type="RefSeq" id="WP_136722889.1">
    <property type="nucleotide sequence ID" value="NZ_SUMC01000006.1"/>
</dbReference>
<dbReference type="EMBL" id="SUMC01000006">
    <property type="protein sequence ID" value="TKA11893.1"/>
    <property type="molecule type" value="Genomic_DNA"/>
</dbReference>
<evidence type="ECO:0000313" key="2">
    <source>
        <dbReference type="EMBL" id="TKA11893.1"/>
    </source>
</evidence>